<organism evidence="1 2">
    <name type="scientific">Lichenibacterium minor</name>
    <dbReference type="NCBI Taxonomy" id="2316528"/>
    <lineage>
        <taxon>Bacteria</taxon>
        <taxon>Pseudomonadati</taxon>
        <taxon>Pseudomonadota</taxon>
        <taxon>Alphaproteobacteria</taxon>
        <taxon>Hyphomicrobiales</taxon>
        <taxon>Lichenihabitantaceae</taxon>
        <taxon>Lichenibacterium</taxon>
    </lineage>
</organism>
<reference evidence="1 2" key="2">
    <citation type="submission" date="2019-02" db="EMBL/GenBank/DDBJ databases">
        <title>'Lichenibacterium ramalinii' gen. nov. sp. nov., 'Lichenibacterium minor' gen. nov. sp. nov.</title>
        <authorList>
            <person name="Pankratov T."/>
        </authorList>
    </citation>
    <scope>NUCLEOTIDE SEQUENCE [LARGE SCALE GENOMIC DNA]</scope>
    <source>
        <strain evidence="1 2">RmlP026</strain>
    </source>
</reference>
<name>A0A4Q2TZ18_9HYPH</name>
<evidence type="ECO:0000313" key="1">
    <source>
        <dbReference type="EMBL" id="RYC29363.1"/>
    </source>
</evidence>
<dbReference type="EMBL" id="QYBB01000055">
    <property type="protein sequence ID" value="RYC29363.1"/>
    <property type="molecule type" value="Genomic_DNA"/>
</dbReference>
<evidence type="ECO:0000313" key="2">
    <source>
        <dbReference type="Proteomes" id="UP000290759"/>
    </source>
</evidence>
<sequence length="94" mass="10696">MAQVPKRDPIAPPTIAHLRSQGVKSARMFCGSNWCGHMVVIPFDDLGLSDLTPFPDIRNHRRWVCQRCGSREVSVMPDWRDPQVVQAERLRQGS</sequence>
<proteinExistence type="predicted"/>
<gene>
    <name evidence="1" type="ORF">D3273_24285</name>
</gene>
<accession>A0A4Q2TZ18</accession>
<reference evidence="1 2" key="1">
    <citation type="submission" date="2018-12" db="EMBL/GenBank/DDBJ databases">
        <authorList>
            <person name="Grouzdev D.S."/>
            <person name="Krutkina M.S."/>
        </authorList>
    </citation>
    <scope>NUCLEOTIDE SEQUENCE [LARGE SCALE GENOMIC DNA]</scope>
    <source>
        <strain evidence="1 2">RmlP026</strain>
    </source>
</reference>
<dbReference type="RefSeq" id="WP_129229551.1">
    <property type="nucleotide sequence ID" value="NZ_QYBB01000055.1"/>
</dbReference>
<dbReference type="Proteomes" id="UP000290759">
    <property type="component" value="Unassembled WGS sequence"/>
</dbReference>
<comment type="caution">
    <text evidence="1">The sequence shown here is derived from an EMBL/GenBank/DDBJ whole genome shotgun (WGS) entry which is preliminary data.</text>
</comment>
<dbReference type="OrthoDB" id="8455678at2"/>
<dbReference type="AlphaFoldDB" id="A0A4Q2TZ18"/>
<keyword evidence="2" id="KW-1185">Reference proteome</keyword>
<protein>
    <submittedName>
        <fullName evidence="1">Uncharacterized protein</fullName>
    </submittedName>
</protein>